<feature type="compositionally biased region" description="Polar residues" evidence="1">
    <location>
        <begin position="313"/>
        <end position="323"/>
    </location>
</feature>
<comment type="caution">
    <text evidence="4">The sequence shown here is derived from an EMBL/GenBank/DDBJ whole genome shotgun (WGS) entry which is preliminary data.</text>
</comment>
<keyword evidence="3" id="KW-0732">Signal</keyword>
<evidence type="ECO:0000256" key="3">
    <source>
        <dbReference type="SAM" id="SignalP"/>
    </source>
</evidence>
<proteinExistence type="predicted"/>
<keyword evidence="2" id="KW-1133">Transmembrane helix</keyword>
<evidence type="ECO:0000256" key="2">
    <source>
        <dbReference type="SAM" id="Phobius"/>
    </source>
</evidence>
<accession>A0ABQ9EC45</accession>
<sequence length="323" mass="36195">MTNKMTFSRRTVFVILSLLFNSILLCTADDDDDVTLTVDGSACNGTKNLDDAKYVLHWNGENFSPSCSFKFKPSDENHKVCLKVKHMDINDCQVSVKFYFYKSAPGSPSEIFTCSNTDDETHCGELNENANITFTSIYSLGSITPYSFQSSEVEIRIYDEYTMPVYLVLIIVFVVLAIVGIITAVIIVIIVKMNKRNKIQGKVINNGRSIMTGYNPYQRQQQGQPLQQHTLQTQVYPRQPPAQHPHPVFSFAQQPQPHNRLPPLNQPPPYPSSENTGPTQIPSSSQFSDEQLYGNQVQPSAPPPAYSPAMTDGLSQQPAQEKY</sequence>
<feature type="compositionally biased region" description="Low complexity" evidence="1">
    <location>
        <begin position="253"/>
        <end position="263"/>
    </location>
</feature>
<name>A0ABQ9EC45_TEGGR</name>
<evidence type="ECO:0008006" key="6">
    <source>
        <dbReference type="Google" id="ProtNLM"/>
    </source>
</evidence>
<keyword evidence="5" id="KW-1185">Reference proteome</keyword>
<evidence type="ECO:0000313" key="4">
    <source>
        <dbReference type="EMBL" id="KAJ8302069.1"/>
    </source>
</evidence>
<evidence type="ECO:0000313" key="5">
    <source>
        <dbReference type="Proteomes" id="UP001217089"/>
    </source>
</evidence>
<dbReference type="EMBL" id="JARBDR010000918">
    <property type="protein sequence ID" value="KAJ8302069.1"/>
    <property type="molecule type" value="Genomic_DNA"/>
</dbReference>
<feature type="chain" id="PRO_5047053263" description="CUB domain-containing protein" evidence="3">
    <location>
        <begin position="29"/>
        <end position="323"/>
    </location>
</feature>
<keyword evidence="2" id="KW-0472">Membrane</keyword>
<organism evidence="4 5">
    <name type="scientific">Tegillarca granosa</name>
    <name type="common">Malaysian cockle</name>
    <name type="synonym">Anadara granosa</name>
    <dbReference type="NCBI Taxonomy" id="220873"/>
    <lineage>
        <taxon>Eukaryota</taxon>
        <taxon>Metazoa</taxon>
        <taxon>Spiralia</taxon>
        <taxon>Lophotrochozoa</taxon>
        <taxon>Mollusca</taxon>
        <taxon>Bivalvia</taxon>
        <taxon>Autobranchia</taxon>
        <taxon>Pteriomorphia</taxon>
        <taxon>Arcoida</taxon>
        <taxon>Arcoidea</taxon>
        <taxon>Arcidae</taxon>
        <taxon>Tegillarca</taxon>
    </lineage>
</organism>
<protein>
    <recommendedName>
        <fullName evidence="6">CUB domain-containing protein</fullName>
    </recommendedName>
</protein>
<reference evidence="4 5" key="1">
    <citation type="submission" date="2022-12" db="EMBL/GenBank/DDBJ databases">
        <title>Chromosome-level genome of Tegillarca granosa.</title>
        <authorList>
            <person name="Kim J."/>
        </authorList>
    </citation>
    <scope>NUCLEOTIDE SEQUENCE [LARGE SCALE GENOMIC DNA]</scope>
    <source>
        <strain evidence="4">Teg-2019</strain>
        <tissue evidence="4">Adductor muscle</tissue>
    </source>
</reference>
<feature type="transmembrane region" description="Helical" evidence="2">
    <location>
        <begin position="165"/>
        <end position="191"/>
    </location>
</feature>
<evidence type="ECO:0000256" key="1">
    <source>
        <dbReference type="SAM" id="MobiDB-lite"/>
    </source>
</evidence>
<gene>
    <name evidence="4" type="ORF">KUTeg_021056</name>
</gene>
<feature type="signal peptide" evidence="3">
    <location>
        <begin position="1"/>
        <end position="28"/>
    </location>
</feature>
<feature type="region of interest" description="Disordered" evidence="1">
    <location>
        <begin position="237"/>
        <end position="323"/>
    </location>
</feature>
<feature type="compositionally biased region" description="Polar residues" evidence="1">
    <location>
        <begin position="272"/>
        <end position="298"/>
    </location>
</feature>
<keyword evidence="2" id="KW-0812">Transmembrane</keyword>
<dbReference type="Proteomes" id="UP001217089">
    <property type="component" value="Unassembled WGS sequence"/>
</dbReference>